<dbReference type="GeneID" id="39747324"/>
<reference evidence="5" key="1">
    <citation type="submission" date="2017-04" db="EMBL/GenBank/DDBJ databases">
        <title>Plasmodium gonderi genome.</title>
        <authorList>
            <person name="Arisue N."/>
            <person name="Honma H."/>
            <person name="Kawai S."/>
            <person name="Tougan T."/>
            <person name="Tanabe K."/>
            <person name="Horii T."/>
        </authorList>
    </citation>
    <scope>NUCLEOTIDE SEQUENCE [LARGE SCALE GENOMIC DNA]</scope>
    <source>
        <strain evidence="5">ATCC 30045</strain>
    </source>
</reference>
<dbReference type="Gene3D" id="3.40.50.1820">
    <property type="entry name" value="alpha/beta hydrolase"/>
    <property type="match status" value="1"/>
</dbReference>
<feature type="domain" description="Peptidase S9 prolyl oligopeptidase catalytic" evidence="3">
    <location>
        <begin position="663"/>
        <end position="867"/>
    </location>
</feature>
<dbReference type="SUPFAM" id="SSF53474">
    <property type="entry name" value="alpha/beta-Hydrolases"/>
    <property type="match status" value="1"/>
</dbReference>
<evidence type="ECO:0000256" key="1">
    <source>
        <dbReference type="ARBA" id="ARBA00022801"/>
    </source>
</evidence>
<evidence type="ECO:0000256" key="2">
    <source>
        <dbReference type="SAM" id="MobiDB-lite"/>
    </source>
</evidence>
<dbReference type="Proteomes" id="UP000195521">
    <property type="component" value="Unassembled WGS sequence"/>
</dbReference>
<name>A0A1Y1JDL8_PLAGO</name>
<evidence type="ECO:0000313" key="4">
    <source>
        <dbReference type="EMBL" id="GAW80609.1"/>
    </source>
</evidence>
<dbReference type="PANTHER" id="PTHR42776">
    <property type="entry name" value="SERINE PEPTIDASE S9 FAMILY MEMBER"/>
    <property type="match status" value="1"/>
</dbReference>
<dbReference type="PANTHER" id="PTHR42776:SF4">
    <property type="entry name" value="ACYLAMINO-ACID-RELEASING ENZYME"/>
    <property type="match status" value="1"/>
</dbReference>
<comment type="caution">
    <text evidence="4">The sequence shown here is derived from an EMBL/GenBank/DDBJ whole genome shotgun (WGS) entry which is preliminary data.</text>
</comment>
<proteinExistence type="predicted"/>
<dbReference type="OrthoDB" id="416344at2759"/>
<feature type="compositionally biased region" description="Polar residues" evidence="2">
    <location>
        <begin position="294"/>
        <end position="304"/>
    </location>
</feature>
<dbReference type="RefSeq" id="XP_028543198.1">
    <property type="nucleotide sequence ID" value="XM_028687397.1"/>
</dbReference>
<gene>
    <name evidence="4" type="ORF">PGO_081750</name>
</gene>
<dbReference type="Pfam" id="PF00326">
    <property type="entry name" value="Peptidase_S9"/>
    <property type="match status" value="1"/>
</dbReference>
<dbReference type="GO" id="GO:0004252">
    <property type="term" value="F:serine-type endopeptidase activity"/>
    <property type="evidence" value="ECO:0007669"/>
    <property type="project" value="TreeGrafter"/>
</dbReference>
<feature type="region of interest" description="Disordered" evidence="2">
    <location>
        <begin position="278"/>
        <end position="304"/>
    </location>
</feature>
<feature type="compositionally biased region" description="Basic and acidic residues" evidence="2">
    <location>
        <begin position="278"/>
        <end position="292"/>
    </location>
</feature>
<dbReference type="EMBL" id="BDQF01000009">
    <property type="protein sequence ID" value="GAW80609.1"/>
    <property type="molecule type" value="Genomic_DNA"/>
</dbReference>
<keyword evidence="1" id="KW-0378">Hydrolase</keyword>
<protein>
    <recommendedName>
        <fullName evidence="3">Peptidase S9 prolyl oligopeptidase catalytic domain-containing protein</fullName>
    </recommendedName>
</protein>
<evidence type="ECO:0000313" key="5">
    <source>
        <dbReference type="Proteomes" id="UP000195521"/>
    </source>
</evidence>
<dbReference type="OMA" id="SGKNFKH"/>
<dbReference type="InterPro" id="IPR029058">
    <property type="entry name" value="AB_hydrolase_fold"/>
</dbReference>
<dbReference type="AlphaFoldDB" id="A0A1Y1JDL8"/>
<accession>A0A1Y1JDL8</accession>
<evidence type="ECO:0000259" key="3">
    <source>
        <dbReference type="Pfam" id="PF00326"/>
    </source>
</evidence>
<organism evidence="4 5">
    <name type="scientific">Plasmodium gonderi</name>
    <dbReference type="NCBI Taxonomy" id="77519"/>
    <lineage>
        <taxon>Eukaryota</taxon>
        <taxon>Sar</taxon>
        <taxon>Alveolata</taxon>
        <taxon>Apicomplexa</taxon>
        <taxon>Aconoidasida</taxon>
        <taxon>Haemosporida</taxon>
        <taxon>Plasmodiidae</taxon>
        <taxon>Plasmodium</taxon>
        <taxon>Plasmodium (Plasmodium)</taxon>
    </lineage>
</organism>
<keyword evidence="5" id="KW-1185">Reference proteome</keyword>
<dbReference type="InterPro" id="IPR001375">
    <property type="entry name" value="Peptidase_S9_cat"/>
</dbReference>
<sequence length="876" mass="102105">MENRFTGIKKIPPFMKELEEAYNICYCGGNIIEKCFFGKEVKRRINKSELQMYQLCIIHYQICNKEKVYKISYIQDDLDISNSFFDRELKMYMSKDGSIGCLFCNEENKRRIDLFKNETNNGKFFFTCMNSAPISNDIHKKFFMHESFCSFNLSNTLMIYSAESDDMKLKKENNLSQKKDMENLKKLNNHIFTETFGEQFNYTFFNLYVYNLEDNTIKYVTVKDISGCYYNPQFIDNTSFVCLSYRTVPYRLGIYAFNVRPNDLYLCTLNDADVDPCDKGDRDGQDGKDGKMSRATSSNGIGITTSERSKKNYIRCAYAKLSGKNFKHIASPIVIRHDDSSVYIACLVVFSKNEESKQHLMEYNLVLIKLVKEDSKLRDKKTRIVSSSQGLKHEEVPFEGGSYGSIESSEDLNEYDNETSSTAPNCGNQDDICSYKKEETEIIIREGCYTGFFRGLYTNEIKGCCYPYLFLNTIFYCNKIAIAVHIFTKKIFRILIHNIYMENDKTTSIEILCMKNDNLFVSIRNMLLNDVLAYCIFNEGNISGDFIYLTKVRSYNLDFTAYETIKTKQTSIIYANVNDHSKKLFMLLSQMETSLFKEKHPYVRRKNASFNMLYENEIDFLNDIKKKGLFMPNFNLFNEKKMRNLILYIHGGPYCTFLNEYKNVFIFFAACGFDILSINYVGSLSFSDKPNILNGHANSIEIKDIMDTFKEFYNFFGDYENVYLYGGSYGAYATCSIVTKYNLFKSCCVINGLFEWVLSTYSSDVPDYFLNLGLNKNSEYDCFYSKDEYSKLYELSPLYDVQNISTPMLIIASKDDMRVSHHNSISLYNRLRALKKKSKLFLFDNCTHSVKNMAYEETLLMNVILWFYGYDGKKKR</sequence>
<dbReference type="GO" id="GO:0006508">
    <property type="term" value="P:proteolysis"/>
    <property type="evidence" value="ECO:0007669"/>
    <property type="project" value="InterPro"/>
</dbReference>